<comment type="caution">
    <text evidence="2">The sequence shown here is derived from an EMBL/GenBank/DDBJ whole genome shotgun (WGS) entry which is preliminary data.</text>
</comment>
<dbReference type="InterPro" id="IPR050765">
    <property type="entry name" value="Riboflavin_Biosynth_HTPR"/>
</dbReference>
<dbReference type="SUPFAM" id="SSF53597">
    <property type="entry name" value="Dihydrofolate reductase-like"/>
    <property type="match status" value="1"/>
</dbReference>
<name>A0ABV9NDF0_9PROT</name>
<dbReference type="Pfam" id="PF01872">
    <property type="entry name" value="RibD_C"/>
    <property type="match status" value="1"/>
</dbReference>
<organism evidence="2 3">
    <name type="scientific">Glycocaulis abyssi</name>
    <dbReference type="NCBI Taxonomy" id="1433403"/>
    <lineage>
        <taxon>Bacteria</taxon>
        <taxon>Pseudomonadati</taxon>
        <taxon>Pseudomonadota</taxon>
        <taxon>Alphaproteobacteria</taxon>
        <taxon>Maricaulales</taxon>
        <taxon>Maricaulaceae</taxon>
        <taxon>Glycocaulis</taxon>
    </lineage>
</organism>
<dbReference type="EMBL" id="JBHSGQ010000003">
    <property type="protein sequence ID" value="MFC4725329.1"/>
    <property type="molecule type" value="Genomic_DNA"/>
</dbReference>
<dbReference type="Proteomes" id="UP001596024">
    <property type="component" value="Unassembled WGS sequence"/>
</dbReference>
<proteinExistence type="predicted"/>
<reference evidence="3" key="1">
    <citation type="journal article" date="2019" name="Int. J. Syst. Evol. Microbiol.">
        <title>The Global Catalogue of Microorganisms (GCM) 10K type strain sequencing project: providing services to taxonomists for standard genome sequencing and annotation.</title>
        <authorList>
            <consortium name="The Broad Institute Genomics Platform"/>
            <consortium name="The Broad Institute Genome Sequencing Center for Infectious Disease"/>
            <person name="Wu L."/>
            <person name="Ma J."/>
        </authorList>
    </citation>
    <scope>NUCLEOTIDE SEQUENCE [LARGE SCALE GENOMIC DNA]</scope>
    <source>
        <strain evidence="3">CCUG 62981</strain>
    </source>
</reference>
<evidence type="ECO:0000259" key="1">
    <source>
        <dbReference type="Pfam" id="PF01872"/>
    </source>
</evidence>
<accession>A0ABV9NDF0</accession>
<dbReference type="RefSeq" id="WP_371392577.1">
    <property type="nucleotide sequence ID" value="NZ_CP163421.1"/>
</dbReference>
<feature type="domain" description="Bacterial bifunctional deaminase-reductase C-terminal" evidence="1">
    <location>
        <begin position="109"/>
        <end position="184"/>
    </location>
</feature>
<dbReference type="PANTHER" id="PTHR38011">
    <property type="entry name" value="DIHYDROFOLATE REDUCTASE FAMILY PROTEIN (AFU_ORTHOLOGUE AFUA_8G06820)"/>
    <property type="match status" value="1"/>
</dbReference>
<sequence>MRTIRIIEHVSLDGVIQAPGGPEEDVDSGFTHGGWAFPHFDEAVGEAIDAAHGTRFDLLLGRRTYDIWADYWPHQTGPMADQLNAARKHVATSRPESLGWGPADGLGSDIAAGIRRIKAGDGPDLVVWGSSTLTPLLIEQQLADEVVLLVFPVMLGRGKRIFSDMAAPSELTLVSSKAAASGAVISTYKPAGAMRTGTFAETAE</sequence>
<dbReference type="PANTHER" id="PTHR38011:SF2">
    <property type="entry name" value="BIFUNCTIONAL DEAMINASE-REDUCTASE DOMAIN PROTEIN"/>
    <property type="match status" value="1"/>
</dbReference>
<protein>
    <submittedName>
        <fullName evidence="2">Dihydrofolate reductase family protein</fullName>
    </submittedName>
</protein>
<dbReference type="InterPro" id="IPR002734">
    <property type="entry name" value="RibDG_C"/>
</dbReference>
<evidence type="ECO:0000313" key="2">
    <source>
        <dbReference type="EMBL" id="MFC4725329.1"/>
    </source>
</evidence>
<gene>
    <name evidence="2" type="ORF">ACFPB0_08510</name>
</gene>
<evidence type="ECO:0000313" key="3">
    <source>
        <dbReference type="Proteomes" id="UP001596024"/>
    </source>
</evidence>
<keyword evidence="3" id="KW-1185">Reference proteome</keyword>
<dbReference type="InterPro" id="IPR024072">
    <property type="entry name" value="DHFR-like_dom_sf"/>
</dbReference>
<dbReference type="Gene3D" id="3.40.430.10">
    <property type="entry name" value="Dihydrofolate Reductase, subunit A"/>
    <property type="match status" value="1"/>
</dbReference>